<gene>
    <name evidence="2" type="ORF">SAMN05421852_102213</name>
</gene>
<dbReference type="AlphaFoldDB" id="A0A1I3LJQ6"/>
<sequence>MQVAQATEVRKNWSSFFDQVVHDKPQAVRRNRDTALFLSKTHMEEILSQYRFTLEYEIEEDGYYSGGLKEIDICWSEPSLEELKQTIAKDLVEYAKTYMDNFALYHNAPNRRDHFPYVMHVLMKDNIQEVVELIDADWERT</sequence>
<evidence type="ECO:0000313" key="2">
    <source>
        <dbReference type="EMBL" id="SFI84685.1"/>
    </source>
</evidence>
<dbReference type="EMBL" id="FORR01000002">
    <property type="protein sequence ID" value="SFI84685.1"/>
    <property type="molecule type" value="Genomic_DNA"/>
</dbReference>
<dbReference type="SUPFAM" id="SSF143120">
    <property type="entry name" value="YefM-like"/>
    <property type="match status" value="1"/>
</dbReference>
<dbReference type="Gene3D" id="3.40.1620.10">
    <property type="entry name" value="YefM-like domain"/>
    <property type="match status" value="1"/>
</dbReference>
<keyword evidence="3" id="KW-1185">Reference proteome</keyword>
<dbReference type="Gene3D" id="3.30.160.620">
    <property type="match status" value="1"/>
</dbReference>
<dbReference type="InterPro" id="IPR035424">
    <property type="entry name" value="Antitoxin_RelB"/>
</dbReference>
<accession>A0A1I3LJQ6</accession>
<name>A0A1I3LJQ6_9BACL</name>
<dbReference type="RefSeq" id="WP_093228024.1">
    <property type="nucleotide sequence ID" value="NZ_FORR01000002.1"/>
</dbReference>
<dbReference type="InterPro" id="IPR036165">
    <property type="entry name" value="YefM-like_sf"/>
</dbReference>
<evidence type="ECO:0000256" key="1">
    <source>
        <dbReference type="ARBA" id="ARBA00009981"/>
    </source>
</evidence>
<dbReference type="Proteomes" id="UP000199545">
    <property type="component" value="Unassembled WGS sequence"/>
</dbReference>
<comment type="similarity">
    <text evidence="1">Belongs to the phD/YefM antitoxin family.</text>
</comment>
<dbReference type="STRING" id="46223.SAMN05421852_102213"/>
<proteinExistence type="inferred from homology"/>
<dbReference type="Pfam" id="PF12910">
    <property type="entry name" value="PHD_like"/>
    <property type="match status" value="1"/>
</dbReference>
<reference evidence="2 3" key="1">
    <citation type="submission" date="2016-10" db="EMBL/GenBank/DDBJ databases">
        <authorList>
            <person name="de Groot N.N."/>
        </authorList>
    </citation>
    <scope>NUCLEOTIDE SEQUENCE [LARGE SCALE GENOMIC DNA]</scope>
    <source>
        <strain evidence="2 3">DSM 44778</strain>
    </source>
</reference>
<evidence type="ECO:0000313" key="3">
    <source>
        <dbReference type="Proteomes" id="UP000199545"/>
    </source>
</evidence>
<organism evidence="2 3">
    <name type="scientific">Thermoflavimicrobium dichotomicum</name>
    <dbReference type="NCBI Taxonomy" id="46223"/>
    <lineage>
        <taxon>Bacteria</taxon>
        <taxon>Bacillati</taxon>
        <taxon>Bacillota</taxon>
        <taxon>Bacilli</taxon>
        <taxon>Bacillales</taxon>
        <taxon>Thermoactinomycetaceae</taxon>
        <taxon>Thermoflavimicrobium</taxon>
    </lineage>
</organism>
<protein>
    <submittedName>
        <fullName evidence="2">Antitoxin of toxin-antitoxin, RelE / RelB, TA system</fullName>
    </submittedName>
</protein>
<dbReference type="OrthoDB" id="2374448at2"/>